<dbReference type="PROSITE" id="PS50109">
    <property type="entry name" value="HIS_KIN"/>
    <property type="match status" value="1"/>
</dbReference>
<keyword evidence="5 9" id="KW-0418">Kinase</keyword>
<evidence type="ECO:0000259" key="8">
    <source>
        <dbReference type="PROSITE" id="PS50113"/>
    </source>
</evidence>
<evidence type="ECO:0000256" key="1">
    <source>
        <dbReference type="ARBA" id="ARBA00000085"/>
    </source>
</evidence>
<dbReference type="Gene3D" id="3.30.565.10">
    <property type="entry name" value="Histidine kinase-like ATPase, C-terminal domain"/>
    <property type="match status" value="1"/>
</dbReference>
<dbReference type="Gene3D" id="1.10.287.130">
    <property type="match status" value="1"/>
</dbReference>
<dbReference type="SUPFAM" id="SSF47384">
    <property type="entry name" value="Homodimeric domain of signal transducing histidine kinase"/>
    <property type="match status" value="1"/>
</dbReference>
<reference evidence="10" key="1">
    <citation type="submission" date="2017-06" db="EMBL/GenBank/DDBJ databases">
        <authorList>
            <person name="Varghese N."/>
            <person name="Submissions S."/>
        </authorList>
    </citation>
    <scope>NUCLEOTIDE SEQUENCE [LARGE SCALE GENOMIC DNA]</scope>
    <source>
        <strain evidence="10">DSM 27993</strain>
    </source>
</reference>
<dbReference type="InterPro" id="IPR004358">
    <property type="entry name" value="Sig_transdc_His_kin-like_C"/>
</dbReference>
<comment type="catalytic activity">
    <reaction evidence="1">
        <text>ATP + protein L-histidine = ADP + protein N-phospho-L-histidine.</text>
        <dbReference type="EC" id="2.7.13.3"/>
    </reaction>
</comment>
<dbReference type="InterPro" id="IPR036097">
    <property type="entry name" value="HisK_dim/P_sf"/>
</dbReference>
<feature type="domain" description="PAC" evidence="8">
    <location>
        <begin position="110"/>
        <end position="161"/>
    </location>
</feature>
<dbReference type="GO" id="GO:0006355">
    <property type="term" value="P:regulation of DNA-templated transcription"/>
    <property type="evidence" value="ECO:0007669"/>
    <property type="project" value="InterPro"/>
</dbReference>
<dbReference type="InterPro" id="IPR003661">
    <property type="entry name" value="HisK_dim/P_dom"/>
</dbReference>
<dbReference type="InterPro" id="IPR003594">
    <property type="entry name" value="HATPase_dom"/>
</dbReference>
<keyword evidence="4" id="KW-0808">Transferase</keyword>
<dbReference type="PROSITE" id="PS50113">
    <property type="entry name" value="PAC"/>
    <property type="match status" value="1"/>
</dbReference>
<evidence type="ECO:0000259" key="7">
    <source>
        <dbReference type="PROSITE" id="PS50112"/>
    </source>
</evidence>
<proteinExistence type="predicted"/>
<dbReference type="PRINTS" id="PR00344">
    <property type="entry name" value="BCTRLSENSOR"/>
</dbReference>
<dbReference type="FunFam" id="3.30.565.10:FF:000006">
    <property type="entry name" value="Sensor histidine kinase WalK"/>
    <property type="match status" value="1"/>
</dbReference>
<keyword evidence="3" id="KW-0597">Phosphoprotein</keyword>
<dbReference type="CDD" id="cd00082">
    <property type="entry name" value="HisKA"/>
    <property type="match status" value="1"/>
</dbReference>
<dbReference type="Pfam" id="PF00989">
    <property type="entry name" value="PAS"/>
    <property type="match status" value="1"/>
</dbReference>
<dbReference type="InterPro" id="IPR005467">
    <property type="entry name" value="His_kinase_dom"/>
</dbReference>
<dbReference type="InterPro" id="IPR000014">
    <property type="entry name" value="PAS"/>
</dbReference>
<evidence type="ECO:0000256" key="3">
    <source>
        <dbReference type="ARBA" id="ARBA00022553"/>
    </source>
</evidence>
<dbReference type="NCBIfam" id="TIGR00229">
    <property type="entry name" value="sensory_box"/>
    <property type="match status" value="1"/>
</dbReference>
<evidence type="ECO:0000256" key="4">
    <source>
        <dbReference type="ARBA" id="ARBA00022679"/>
    </source>
</evidence>
<protein>
    <recommendedName>
        <fullName evidence="2">histidine kinase</fullName>
        <ecNumber evidence="2">2.7.13.3</ecNumber>
    </recommendedName>
</protein>
<name>A0A238VL97_9FLAO</name>
<feature type="domain" description="PAS" evidence="7">
    <location>
        <begin position="41"/>
        <end position="107"/>
    </location>
</feature>
<dbReference type="Pfam" id="PF02518">
    <property type="entry name" value="HATPase_c"/>
    <property type="match status" value="1"/>
</dbReference>
<dbReference type="RefSeq" id="WP_217898395.1">
    <property type="nucleotide sequence ID" value="NZ_FZNX01000001.1"/>
</dbReference>
<dbReference type="InterPro" id="IPR035965">
    <property type="entry name" value="PAS-like_dom_sf"/>
</dbReference>
<dbReference type="EC" id="2.7.13.3" evidence="2"/>
<dbReference type="Proteomes" id="UP000198412">
    <property type="component" value="Unassembled WGS sequence"/>
</dbReference>
<dbReference type="AlphaFoldDB" id="A0A238VL97"/>
<dbReference type="SMART" id="SM00091">
    <property type="entry name" value="PAS"/>
    <property type="match status" value="1"/>
</dbReference>
<evidence type="ECO:0000313" key="9">
    <source>
        <dbReference type="EMBL" id="SNR34944.1"/>
    </source>
</evidence>
<accession>A0A238VL97</accession>
<feature type="domain" description="Histidine kinase" evidence="6">
    <location>
        <begin position="179"/>
        <end position="395"/>
    </location>
</feature>
<dbReference type="InterPro" id="IPR013767">
    <property type="entry name" value="PAS_fold"/>
</dbReference>
<dbReference type="PROSITE" id="PS50112">
    <property type="entry name" value="PAS"/>
    <property type="match status" value="1"/>
</dbReference>
<evidence type="ECO:0000256" key="5">
    <source>
        <dbReference type="ARBA" id="ARBA00022777"/>
    </source>
</evidence>
<dbReference type="CDD" id="cd00130">
    <property type="entry name" value="PAS"/>
    <property type="match status" value="1"/>
</dbReference>
<dbReference type="SMART" id="SM00387">
    <property type="entry name" value="HATPase_c"/>
    <property type="match status" value="1"/>
</dbReference>
<dbReference type="Gene3D" id="3.30.450.20">
    <property type="entry name" value="PAS domain"/>
    <property type="match status" value="1"/>
</dbReference>
<dbReference type="InterPro" id="IPR000700">
    <property type="entry name" value="PAS-assoc_C"/>
</dbReference>
<evidence type="ECO:0000259" key="6">
    <source>
        <dbReference type="PROSITE" id="PS50109"/>
    </source>
</evidence>
<sequence length="396" mass="44755">MKIDTKPTYQDLENQITELKKQNVILHQHATSHEKGIIYYYNTILNSIGDPVFVKDHKSRLLIVNDAFCEIFNLSRDKIIGKTLVEDVLDVERESFLKIDRQVLNNGIENINEESLTVRGGQTKIISTRKTRFIDSDGNKFVIGVIHDISKRYKSENKLKEREKQLKNLNASKDKLFSIIAHDLRNPFNSILGFSELLKENLEKKEKSKVYVNIINSSAKTTLILLNNLLNWAKSQTGQINYTNSKIILSSIIQEIIDVSNSQAKIKNITINKIKSDEIEVYANENMVKTILQNLISNAIKFTKSEGTINIAVISQQNQVEISISDNGVGINKDKLNLLFNVSSNPTSFGTEGEKGSGLGLVLCKEFVEILNGEIWVKSEVGKGSDFKFTLPLYKC</sequence>
<dbReference type="SMART" id="SM00388">
    <property type="entry name" value="HisKA"/>
    <property type="match status" value="1"/>
</dbReference>
<gene>
    <name evidence="9" type="ORF">SAMN04488111_0656</name>
</gene>
<dbReference type="GO" id="GO:0000155">
    <property type="term" value="F:phosphorelay sensor kinase activity"/>
    <property type="evidence" value="ECO:0007669"/>
    <property type="project" value="InterPro"/>
</dbReference>
<dbReference type="PANTHER" id="PTHR43047">
    <property type="entry name" value="TWO-COMPONENT HISTIDINE PROTEIN KINASE"/>
    <property type="match status" value="1"/>
</dbReference>
<dbReference type="SUPFAM" id="SSF55874">
    <property type="entry name" value="ATPase domain of HSP90 chaperone/DNA topoisomerase II/histidine kinase"/>
    <property type="match status" value="1"/>
</dbReference>
<evidence type="ECO:0000256" key="2">
    <source>
        <dbReference type="ARBA" id="ARBA00012438"/>
    </source>
</evidence>
<organism evidence="9 10">
    <name type="scientific">Lutibacter flavus</name>
    <dbReference type="NCBI Taxonomy" id="691689"/>
    <lineage>
        <taxon>Bacteria</taxon>
        <taxon>Pseudomonadati</taxon>
        <taxon>Bacteroidota</taxon>
        <taxon>Flavobacteriia</taxon>
        <taxon>Flavobacteriales</taxon>
        <taxon>Flavobacteriaceae</taxon>
        <taxon>Lutibacter</taxon>
    </lineage>
</organism>
<dbReference type="SUPFAM" id="SSF55785">
    <property type="entry name" value="PYP-like sensor domain (PAS domain)"/>
    <property type="match status" value="1"/>
</dbReference>
<dbReference type="EMBL" id="FZNX01000001">
    <property type="protein sequence ID" value="SNR34944.1"/>
    <property type="molecule type" value="Genomic_DNA"/>
</dbReference>
<dbReference type="PANTHER" id="PTHR43047:SF64">
    <property type="entry name" value="HISTIDINE KINASE CONTAINING CHEY-HOMOLOGOUS RECEIVER DOMAIN AND PAS DOMAIN-RELATED"/>
    <property type="match status" value="1"/>
</dbReference>
<keyword evidence="10" id="KW-1185">Reference proteome</keyword>
<evidence type="ECO:0000313" key="10">
    <source>
        <dbReference type="Proteomes" id="UP000198412"/>
    </source>
</evidence>
<dbReference type="Pfam" id="PF00512">
    <property type="entry name" value="HisKA"/>
    <property type="match status" value="1"/>
</dbReference>
<dbReference type="InterPro" id="IPR036890">
    <property type="entry name" value="HATPase_C_sf"/>
</dbReference>